<name>A0A3E0E1V0_9FLAO</name>
<evidence type="ECO:0000313" key="2">
    <source>
        <dbReference type="Proteomes" id="UP000257136"/>
    </source>
</evidence>
<dbReference type="EMBL" id="QUNI01000015">
    <property type="protein sequence ID" value="REG92274.1"/>
    <property type="molecule type" value="Genomic_DNA"/>
</dbReference>
<organism evidence="1 2">
    <name type="scientific">Flavobacterium aquicola</name>
    <dbReference type="NCBI Taxonomy" id="1682742"/>
    <lineage>
        <taxon>Bacteria</taxon>
        <taxon>Pseudomonadati</taxon>
        <taxon>Bacteroidota</taxon>
        <taxon>Flavobacteriia</taxon>
        <taxon>Flavobacteriales</taxon>
        <taxon>Flavobacteriaceae</taxon>
        <taxon>Flavobacterium</taxon>
    </lineage>
</organism>
<protein>
    <submittedName>
        <fullName evidence="1">Uncharacterized protein</fullName>
    </submittedName>
</protein>
<dbReference type="Proteomes" id="UP000257136">
    <property type="component" value="Unassembled WGS sequence"/>
</dbReference>
<accession>A0A3E0E1V0</accession>
<sequence>MYKAKIRLAYRIIIDSKFTSLWDQYVWEDTYKEYLMQHQQFNSKENPKNTFRELLSENEKASQVHYLVGIAANGYVTQLKGNLYRITDVLGNNYFPFSNYQLDIINTDITDQSKHKIGITFYSPLLTLVDIIENNYLVSKNCDDTCGFETLMFPVQSCLSICYYENYQSQKEALKIDLK</sequence>
<dbReference type="OrthoDB" id="793934at2"/>
<proteinExistence type="predicted"/>
<comment type="caution">
    <text evidence="1">The sequence shown here is derived from an EMBL/GenBank/DDBJ whole genome shotgun (WGS) entry which is preliminary data.</text>
</comment>
<reference evidence="1 2" key="1">
    <citation type="submission" date="2018-08" db="EMBL/GenBank/DDBJ databases">
        <title>Genomic Encyclopedia of Archaeal and Bacterial Type Strains, Phase II (KMG-II): from individual species to whole genera.</title>
        <authorList>
            <person name="Goeker M."/>
        </authorList>
    </citation>
    <scope>NUCLEOTIDE SEQUENCE [LARGE SCALE GENOMIC DNA]</scope>
    <source>
        <strain evidence="1 2">DSM 100880</strain>
    </source>
</reference>
<evidence type="ECO:0000313" key="1">
    <source>
        <dbReference type="EMBL" id="REG92274.1"/>
    </source>
</evidence>
<keyword evidence="2" id="KW-1185">Reference proteome</keyword>
<gene>
    <name evidence="1" type="ORF">C8P67_115121</name>
</gene>
<dbReference type="AlphaFoldDB" id="A0A3E0E1V0"/>
<dbReference type="RefSeq" id="WP_115814887.1">
    <property type="nucleotide sequence ID" value="NZ_QUNI01000015.1"/>
</dbReference>